<evidence type="ECO:0000256" key="2">
    <source>
        <dbReference type="ARBA" id="ARBA00022112"/>
    </source>
</evidence>
<protein>
    <recommendedName>
        <fullName evidence="2">GTP cyclohydrolase 1 type 2 homolog</fullName>
    </recommendedName>
</protein>
<evidence type="ECO:0000313" key="5">
    <source>
        <dbReference type="Proteomes" id="UP001549162"/>
    </source>
</evidence>
<gene>
    <name evidence="4" type="ORF">ABID14_000931</name>
</gene>
<dbReference type="SUPFAM" id="SSF102705">
    <property type="entry name" value="NIF3 (NGG1p interacting factor 3)-like"/>
    <property type="match status" value="1"/>
</dbReference>
<dbReference type="NCBIfam" id="TIGR00486">
    <property type="entry name" value="YbgI_SA1388"/>
    <property type="match status" value="1"/>
</dbReference>
<accession>A0ABV2J963</accession>
<reference evidence="4 5" key="1">
    <citation type="submission" date="2024-06" db="EMBL/GenBank/DDBJ databases">
        <title>Genomic Encyclopedia of Type Strains, Phase IV (KMG-IV): sequencing the most valuable type-strain genomes for metagenomic binning, comparative biology and taxonomic classification.</title>
        <authorList>
            <person name="Goeker M."/>
        </authorList>
    </citation>
    <scope>NUCLEOTIDE SEQUENCE [LARGE SCALE GENOMIC DNA]</scope>
    <source>
        <strain evidence="4 5">DSM 21460</strain>
    </source>
</reference>
<evidence type="ECO:0000313" key="4">
    <source>
        <dbReference type="EMBL" id="MET3617302.1"/>
    </source>
</evidence>
<organism evidence="4 5">
    <name type="scientific">Peptoniphilus olsenii</name>
    <dbReference type="NCBI Taxonomy" id="411570"/>
    <lineage>
        <taxon>Bacteria</taxon>
        <taxon>Bacillati</taxon>
        <taxon>Bacillota</taxon>
        <taxon>Tissierellia</taxon>
        <taxon>Tissierellales</taxon>
        <taxon>Peptoniphilaceae</taxon>
        <taxon>Peptoniphilus</taxon>
    </lineage>
</organism>
<name>A0ABV2J963_9FIRM</name>
<dbReference type="Pfam" id="PF01784">
    <property type="entry name" value="DUF34_NIF3"/>
    <property type="match status" value="1"/>
</dbReference>
<dbReference type="EMBL" id="JBEPMA010000004">
    <property type="protein sequence ID" value="MET3617302.1"/>
    <property type="molecule type" value="Genomic_DNA"/>
</dbReference>
<sequence>MQYPVKDIVDFMENWAKNSYQLSWDNSGKQIFFEEMTNSIIIGMDVTDKLIKEAIDSNSKLIITHHPLFFGEIKNIIKGTYSGDNIINLLENKISVFSAHTSLDIAQGGVNDSLFNKLLLKDREILAFEEEKPMGLVGTLKEPMKFKDFLQNISTELNIKNTKSYGKNPYKKIRKVALMGGAGSLFINNAKNIADVYLTGDVKYHEGQWAYENDFIVVDLGHFHSEKFVLEEIKNRILIEFPNLDMKICENSSFELD</sequence>
<evidence type="ECO:0000256" key="1">
    <source>
        <dbReference type="ARBA" id="ARBA00006964"/>
    </source>
</evidence>
<comment type="similarity">
    <text evidence="1">Belongs to the GTP cyclohydrolase I type 2/NIF3 family.</text>
</comment>
<comment type="caution">
    <text evidence="4">The sequence shown here is derived from an EMBL/GenBank/DDBJ whole genome shotgun (WGS) entry which is preliminary data.</text>
</comment>
<keyword evidence="3" id="KW-0479">Metal-binding</keyword>
<evidence type="ECO:0000256" key="3">
    <source>
        <dbReference type="ARBA" id="ARBA00022723"/>
    </source>
</evidence>
<proteinExistence type="inferred from homology"/>
<dbReference type="Proteomes" id="UP001549162">
    <property type="component" value="Unassembled WGS sequence"/>
</dbReference>
<keyword evidence="5" id="KW-1185">Reference proteome</keyword>
<dbReference type="RefSeq" id="WP_354367624.1">
    <property type="nucleotide sequence ID" value="NZ_JBEPMA010000004.1"/>
</dbReference>
<dbReference type="InterPro" id="IPR036069">
    <property type="entry name" value="DUF34/NIF3_sf"/>
</dbReference>
<dbReference type="Gene3D" id="3.40.1390.30">
    <property type="entry name" value="NIF3 (NGG1p interacting factor 3)-like"/>
    <property type="match status" value="2"/>
</dbReference>
<dbReference type="InterPro" id="IPR002678">
    <property type="entry name" value="DUF34/NIF3"/>
</dbReference>
<dbReference type="PANTHER" id="PTHR13799:SF14">
    <property type="entry name" value="GTP CYCLOHYDROLASE 1 TYPE 2 HOMOLOG"/>
    <property type="match status" value="1"/>
</dbReference>
<dbReference type="PANTHER" id="PTHR13799">
    <property type="entry name" value="NGG1 INTERACTING FACTOR 3"/>
    <property type="match status" value="1"/>
</dbReference>